<dbReference type="PANTHER" id="PTHR42743">
    <property type="entry name" value="AMINO-ACID AMINOTRANSFERASE"/>
    <property type="match status" value="1"/>
</dbReference>
<comment type="catalytic activity">
    <reaction evidence="9 12">
        <text>D-alanine + 2-oxoglutarate = D-glutamate + pyruvate</text>
        <dbReference type="Rhea" id="RHEA:15869"/>
        <dbReference type="ChEBI" id="CHEBI:15361"/>
        <dbReference type="ChEBI" id="CHEBI:16810"/>
        <dbReference type="ChEBI" id="CHEBI:29986"/>
        <dbReference type="ChEBI" id="CHEBI:57416"/>
        <dbReference type="EC" id="2.6.1.21"/>
    </reaction>
</comment>
<organism evidence="13 14">
    <name type="scientific">Metabacillus flavus</name>
    <dbReference type="NCBI Taxonomy" id="2823519"/>
    <lineage>
        <taxon>Bacteria</taxon>
        <taxon>Bacillati</taxon>
        <taxon>Bacillota</taxon>
        <taxon>Bacilli</taxon>
        <taxon>Bacillales</taxon>
        <taxon>Bacillaceae</taxon>
        <taxon>Metabacillus</taxon>
    </lineage>
</organism>
<evidence type="ECO:0000256" key="4">
    <source>
        <dbReference type="ARBA" id="ARBA00012874"/>
    </source>
</evidence>
<evidence type="ECO:0000256" key="7">
    <source>
        <dbReference type="ARBA" id="ARBA00022679"/>
    </source>
</evidence>
<comment type="function">
    <text evidence="12">Acts on the D-isomers of alanine, leucine, aspartate, glutamate, aminobutyrate, norvaline and asparagine. The enzyme transfers an amino group from a substrate D-amino acid to the pyridoxal phosphate cofactor to form pyridoxamine and an alpha-keto acid in the first half-reaction.</text>
</comment>
<dbReference type="EC" id="2.6.1.21" evidence="4 12"/>
<dbReference type="SUPFAM" id="SSF56752">
    <property type="entry name" value="D-aminoacid aminotransferase-like PLP-dependent enzymes"/>
    <property type="match status" value="1"/>
</dbReference>
<evidence type="ECO:0000256" key="12">
    <source>
        <dbReference type="RuleBase" id="RU004520"/>
    </source>
</evidence>
<evidence type="ECO:0000256" key="9">
    <source>
        <dbReference type="ARBA" id="ARBA00047911"/>
    </source>
</evidence>
<evidence type="ECO:0000256" key="1">
    <source>
        <dbReference type="ARBA" id="ARBA00001933"/>
    </source>
</evidence>
<dbReference type="InterPro" id="IPR050571">
    <property type="entry name" value="Class-IV_PLP-Dep_Aminotrnsfr"/>
</dbReference>
<dbReference type="InterPro" id="IPR005784">
    <property type="entry name" value="D_amino_transT"/>
</dbReference>
<dbReference type="NCBIfam" id="TIGR01121">
    <property type="entry name" value="D_amino_aminoT"/>
    <property type="match status" value="1"/>
</dbReference>
<dbReference type="InterPro" id="IPR043131">
    <property type="entry name" value="BCAT-like_N"/>
</dbReference>
<comment type="subunit">
    <text evidence="3">Homodimer.</text>
</comment>
<dbReference type="Pfam" id="PF01063">
    <property type="entry name" value="Aminotran_4"/>
    <property type="match status" value="1"/>
</dbReference>
<dbReference type="Gene3D" id="3.30.470.10">
    <property type="match status" value="1"/>
</dbReference>
<dbReference type="RefSeq" id="WP_211556828.1">
    <property type="nucleotide sequence ID" value="NZ_JAGVRK010000001.1"/>
</dbReference>
<dbReference type="Proteomes" id="UP000682403">
    <property type="component" value="Unassembled WGS sequence"/>
</dbReference>
<dbReference type="InterPro" id="IPR001544">
    <property type="entry name" value="Aminotrans_IV"/>
</dbReference>
<name>A0ABS5LC18_9BACI</name>
<keyword evidence="8 11" id="KW-0663">Pyridoxal phosphate</keyword>
<dbReference type="InterPro" id="IPR018300">
    <property type="entry name" value="Aminotrans_IV_CS"/>
</dbReference>
<proteinExistence type="inferred from homology"/>
<evidence type="ECO:0000256" key="2">
    <source>
        <dbReference type="ARBA" id="ARBA00009320"/>
    </source>
</evidence>
<dbReference type="PROSITE" id="PS00770">
    <property type="entry name" value="AA_TRANSFER_CLASS_4"/>
    <property type="match status" value="1"/>
</dbReference>
<evidence type="ECO:0000256" key="5">
    <source>
        <dbReference type="ARBA" id="ARBA00021779"/>
    </source>
</evidence>
<evidence type="ECO:0000256" key="8">
    <source>
        <dbReference type="ARBA" id="ARBA00022898"/>
    </source>
</evidence>
<dbReference type="PANTHER" id="PTHR42743:SF10">
    <property type="entry name" value="D-ALANINE AMINOTRANSFERASE"/>
    <property type="match status" value="1"/>
</dbReference>
<evidence type="ECO:0000313" key="13">
    <source>
        <dbReference type="EMBL" id="MBS2968189.1"/>
    </source>
</evidence>
<keyword evidence="7 13" id="KW-0808">Transferase</keyword>
<comment type="caution">
    <text evidence="13">The sequence shown here is derived from an EMBL/GenBank/DDBJ whole genome shotgun (WGS) entry which is preliminary data.</text>
</comment>
<dbReference type="CDD" id="cd01558">
    <property type="entry name" value="D-AAT_like"/>
    <property type="match status" value="1"/>
</dbReference>
<accession>A0ABS5LC18</accession>
<evidence type="ECO:0000256" key="6">
    <source>
        <dbReference type="ARBA" id="ARBA00022576"/>
    </source>
</evidence>
<comment type="similarity">
    <text evidence="2 10">Belongs to the class-IV pyridoxal-phosphate-dependent aminotransferase family.</text>
</comment>
<dbReference type="InterPro" id="IPR043132">
    <property type="entry name" value="BCAT-like_C"/>
</dbReference>
<protein>
    <recommendedName>
        <fullName evidence="5 12">D-alanine aminotransferase</fullName>
        <ecNumber evidence="4 12">2.6.1.21</ecNumber>
    </recommendedName>
</protein>
<comment type="cofactor">
    <cofactor evidence="1 11">
        <name>pyridoxal 5'-phosphate</name>
        <dbReference type="ChEBI" id="CHEBI:597326"/>
    </cofactor>
</comment>
<evidence type="ECO:0000256" key="10">
    <source>
        <dbReference type="RuleBase" id="RU004106"/>
    </source>
</evidence>
<dbReference type="EMBL" id="JAGVRK010000001">
    <property type="protein sequence ID" value="MBS2968189.1"/>
    <property type="molecule type" value="Genomic_DNA"/>
</dbReference>
<dbReference type="GO" id="GO:0047810">
    <property type="term" value="F:D-alanine-2-oxoglutarate aminotransferase activity"/>
    <property type="evidence" value="ECO:0007669"/>
    <property type="project" value="UniProtKB-EC"/>
</dbReference>
<sequence>MKILMNTELIDREQAKVDIEDRGYQFGDGVYEVIRVYDGEVFTMDEHLERLKRSAGEIKISLPYDIEELKNRVRELVSVNKVWDGGIYMQVTRGVSPRNHLFPGSDIPAQLVAYPVPSKRPEELQKTGVEVITAEDMRWKRCDIKSLNLLWNVMAKQEAADAGKYETIFVRDGIVTEGSSTNFYAVKDGTVYTHPANNFILNGITRLKILEASRNAGVNAVEKEIQASELDQYEEAFISSTTIEVMPIVKIDGKSYSKGKPGPVTLSIAKAFRELLPDHKKNGVL</sequence>
<gene>
    <name evidence="13" type="primary">dat</name>
    <name evidence="13" type="ORF">J9317_05390</name>
</gene>
<evidence type="ECO:0000256" key="3">
    <source>
        <dbReference type="ARBA" id="ARBA00011738"/>
    </source>
</evidence>
<reference evidence="13 14" key="1">
    <citation type="submission" date="2021-04" db="EMBL/GenBank/DDBJ databases">
        <title>Metabacillus sp. strain KIGAM252 whole genome sequence.</title>
        <authorList>
            <person name="Seo M.-J."/>
            <person name="Cho E.-S."/>
            <person name="Hwang C.Y."/>
            <person name="Yoon D.J."/>
        </authorList>
    </citation>
    <scope>NUCLEOTIDE SEQUENCE [LARGE SCALE GENOMIC DNA]</scope>
    <source>
        <strain evidence="13 14">KIGAM252</strain>
    </source>
</reference>
<dbReference type="Gene3D" id="3.20.10.10">
    <property type="entry name" value="D-amino Acid Aminotransferase, subunit A, domain 2"/>
    <property type="match status" value="1"/>
</dbReference>
<evidence type="ECO:0000256" key="11">
    <source>
        <dbReference type="RuleBase" id="RU004516"/>
    </source>
</evidence>
<keyword evidence="14" id="KW-1185">Reference proteome</keyword>
<keyword evidence="6 13" id="KW-0032">Aminotransferase</keyword>
<dbReference type="InterPro" id="IPR036038">
    <property type="entry name" value="Aminotransferase-like"/>
</dbReference>
<evidence type="ECO:0000313" key="14">
    <source>
        <dbReference type="Proteomes" id="UP000682403"/>
    </source>
</evidence>